<keyword evidence="15" id="KW-1185">Reference proteome</keyword>
<reference evidence="14 15" key="1">
    <citation type="journal article" date="2017" name="Mol. Ecol.">
        <title>Comparative and population genomic landscape of Phellinus noxius: A hypervariable fungus causing root rot in trees.</title>
        <authorList>
            <person name="Chung C.L."/>
            <person name="Lee T.J."/>
            <person name="Akiba M."/>
            <person name="Lee H.H."/>
            <person name="Kuo T.H."/>
            <person name="Liu D."/>
            <person name="Ke H.M."/>
            <person name="Yokoi T."/>
            <person name="Roa M.B."/>
            <person name="Lu M.J."/>
            <person name="Chang Y.Y."/>
            <person name="Ann P.J."/>
            <person name="Tsai J.N."/>
            <person name="Chen C.Y."/>
            <person name="Tzean S.S."/>
            <person name="Ota Y."/>
            <person name="Hattori T."/>
            <person name="Sahashi N."/>
            <person name="Liou R.F."/>
            <person name="Kikuchi T."/>
            <person name="Tsai I.J."/>
        </authorList>
    </citation>
    <scope>NUCLEOTIDE SEQUENCE [LARGE SCALE GENOMIC DNA]</scope>
    <source>
        <strain evidence="14 15">FFPRI411160</strain>
    </source>
</reference>
<gene>
    <name evidence="14" type="ORF">PNOK_0938000</name>
</gene>
<dbReference type="InterPro" id="IPR013763">
    <property type="entry name" value="Cyclin-like_dom"/>
</dbReference>
<dbReference type="FunFam" id="1.10.472.10:FF:000007">
    <property type="entry name" value="Transcription factor IIIB 90 kDa subunit"/>
    <property type="match status" value="1"/>
</dbReference>
<dbReference type="PANTHER" id="PTHR11618:SF4">
    <property type="entry name" value="TRANSCRIPTION FACTOR IIIB 90 KDA SUBUNIT"/>
    <property type="match status" value="1"/>
</dbReference>
<dbReference type="InterPro" id="IPR000812">
    <property type="entry name" value="TFIIB"/>
</dbReference>
<feature type="compositionally biased region" description="Basic and acidic residues" evidence="12">
    <location>
        <begin position="327"/>
        <end position="347"/>
    </location>
</feature>
<accession>A0A286U5J4</accession>
<dbReference type="SUPFAM" id="SSF57783">
    <property type="entry name" value="Zinc beta-ribbon"/>
    <property type="match status" value="1"/>
</dbReference>
<dbReference type="STRING" id="2282107.A0A286U5J4"/>
<dbReference type="CDD" id="cd20554">
    <property type="entry name" value="CYCLIN_TFIIIB90_rpt2"/>
    <property type="match status" value="1"/>
</dbReference>
<feature type="region of interest" description="Disordered" evidence="12">
    <location>
        <begin position="322"/>
        <end position="410"/>
    </location>
</feature>
<evidence type="ECO:0000256" key="6">
    <source>
        <dbReference type="ARBA" id="ARBA00023015"/>
    </source>
</evidence>
<dbReference type="CDD" id="cd20553">
    <property type="entry name" value="CYCLIN_TFIIIB90_rpt1"/>
    <property type="match status" value="1"/>
</dbReference>
<dbReference type="GO" id="GO:0005634">
    <property type="term" value="C:nucleus"/>
    <property type="evidence" value="ECO:0007669"/>
    <property type="project" value="UniProtKB-SubCell"/>
</dbReference>
<proteinExistence type="inferred from homology"/>
<comment type="subcellular location">
    <subcellularLocation>
        <location evidence="1">Nucleus</location>
    </subcellularLocation>
</comment>
<evidence type="ECO:0000256" key="4">
    <source>
        <dbReference type="ARBA" id="ARBA00022771"/>
    </source>
</evidence>
<evidence type="ECO:0000313" key="14">
    <source>
        <dbReference type="EMBL" id="PAV14827.1"/>
    </source>
</evidence>
<dbReference type="AlphaFoldDB" id="A0A286U5J4"/>
<dbReference type="InParanoid" id="A0A286U5J4"/>
<evidence type="ECO:0000256" key="10">
    <source>
        <dbReference type="ARBA" id="ARBA00031009"/>
    </source>
</evidence>
<evidence type="ECO:0000313" key="15">
    <source>
        <dbReference type="Proteomes" id="UP000217199"/>
    </source>
</evidence>
<dbReference type="GO" id="GO:0006384">
    <property type="term" value="P:transcription initiation at RNA polymerase III promoter"/>
    <property type="evidence" value="ECO:0007669"/>
    <property type="project" value="UniProtKB-ARBA"/>
</dbReference>
<dbReference type="PRINTS" id="PR00685">
    <property type="entry name" value="TIFACTORIIB"/>
</dbReference>
<dbReference type="GO" id="GO:0000126">
    <property type="term" value="C:transcription factor TFIIIB complex"/>
    <property type="evidence" value="ECO:0007669"/>
    <property type="project" value="TreeGrafter"/>
</dbReference>
<organism evidence="14 15">
    <name type="scientific">Pyrrhoderma noxium</name>
    <dbReference type="NCBI Taxonomy" id="2282107"/>
    <lineage>
        <taxon>Eukaryota</taxon>
        <taxon>Fungi</taxon>
        <taxon>Dikarya</taxon>
        <taxon>Basidiomycota</taxon>
        <taxon>Agaricomycotina</taxon>
        <taxon>Agaricomycetes</taxon>
        <taxon>Hymenochaetales</taxon>
        <taxon>Hymenochaetaceae</taxon>
        <taxon>Pyrrhoderma</taxon>
    </lineage>
</organism>
<feature type="compositionally biased region" description="Acidic residues" evidence="12">
    <location>
        <begin position="350"/>
        <end position="359"/>
    </location>
</feature>
<feature type="region of interest" description="Disordered" evidence="12">
    <location>
        <begin position="539"/>
        <end position="625"/>
    </location>
</feature>
<dbReference type="FunFam" id="1.10.472.10:FF:000002">
    <property type="entry name" value="Transcription factor IIIB 90 kDa subunit"/>
    <property type="match status" value="1"/>
</dbReference>
<keyword evidence="4 11" id="KW-0863">Zinc-finger</keyword>
<evidence type="ECO:0000259" key="13">
    <source>
        <dbReference type="PROSITE" id="PS51134"/>
    </source>
</evidence>
<dbReference type="OrthoDB" id="511529at2759"/>
<feature type="compositionally biased region" description="Acidic residues" evidence="12">
    <location>
        <begin position="841"/>
        <end position="858"/>
    </location>
</feature>
<evidence type="ECO:0000256" key="12">
    <source>
        <dbReference type="SAM" id="MobiDB-lite"/>
    </source>
</evidence>
<dbReference type="GO" id="GO:0001006">
    <property type="term" value="F:RNA polymerase III type 3 promoter sequence-specific DNA binding"/>
    <property type="evidence" value="ECO:0007669"/>
    <property type="project" value="TreeGrafter"/>
</dbReference>
<keyword evidence="7" id="KW-0010">Activator</keyword>
<feature type="compositionally biased region" description="Basic residues" evidence="12">
    <location>
        <begin position="369"/>
        <end position="386"/>
    </location>
</feature>
<dbReference type="GO" id="GO:0017025">
    <property type="term" value="F:TBP-class protein binding"/>
    <property type="evidence" value="ECO:0007669"/>
    <property type="project" value="InterPro"/>
</dbReference>
<dbReference type="PROSITE" id="PS51134">
    <property type="entry name" value="ZF_TFIIB"/>
    <property type="match status" value="1"/>
</dbReference>
<comment type="caution">
    <text evidence="14">The sequence shown here is derived from an EMBL/GenBank/DDBJ whole genome shotgun (WGS) entry which is preliminary data.</text>
</comment>
<dbReference type="Pfam" id="PF07741">
    <property type="entry name" value="BRF1"/>
    <property type="match status" value="1"/>
</dbReference>
<comment type="similarity">
    <text evidence="2">Belongs to the TFIIB family.</text>
</comment>
<dbReference type="InterPro" id="IPR036915">
    <property type="entry name" value="Cyclin-like_sf"/>
</dbReference>
<feature type="domain" description="TFIIB-type" evidence="13">
    <location>
        <begin position="34"/>
        <end position="65"/>
    </location>
</feature>
<evidence type="ECO:0000256" key="9">
    <source>
        <dbReference type="ARBA" id="ARBA00023242"/>
    </source>
</evidence>
<dbReference type="Proteomes" id="UP000217199">
    <property type="component" value="Unassembled WGS sequence"/>
</dbReference>
<dbReference type="Gene3D" id="1.20.5.650">
    <property type="entry name" value="Single helix bin"/>
    <property type="match status" value="1"/>
</dbReference>
<evidence type="ECO:0000256" key="11">
    <source>
        <dbReference type="PROSITE-ProRule" id="PRU00469"/>
    </source>
</evidence>
<sequence length="858" mass="93737">MSAIHSNHLTAPGPGSGLGSRPSTNTTGGGGGGATTTCQECGGTVIEYDTAAGNGFCVSCGTVVEENTIVSEVTFGEASSGAAIVQGSFVGSGSTHARMSGPFGTRTTSESREQTIEKATKNIQNVAHRMRLSEVVQTAAIRMYTLALEHKFTKGRKNMNVIAVCLYIACRQKETRNYMLIDFSDLLQVNVFELGHTYLQLLQTLNLRLPLIDPSHYISRFASLLEFGPLTPKVTQDAIRLVQRFSRDWLSRGRRPSGICGAALLLAARMNNFRRSVQEVVQVVKIAEGTVKKRVEEFRGTGSGGMTIGDFRTVWLEEEGEPPAFRKGREKERREKEEREKREREMSGEGVEEGVDGGEEGSGSGSGGGKRKRKEKENGKRKRRKKGESSGDEVDTEDREKEGGQGVGMKMGVEMDIDINVDEDTGHRLPIDPRLLNEGILAGVGIDGGGEVPLFLPDDSSRREVDLSLISNLNSNPDSVLKEGDVGAISDLKERTKERGEEIEDEALEKEVIEYLHNEQGSRIVEALDEVDERRREGMRMFKKKDKMNQRATVESEEATEGGSRVDSGKTKGDEGEQESRRENRDGGEGGERESREDDKMEGEEGDEDEDEDDELEGLDENELDQFILSEEEVRIKERVWVEINRDYLEAIAMKEALKDGLVSNNKSRKRRKNNTKPRDMTTPSGNTAIESVQSMIRKSAKYSKRINYDAIKKLFDGDSGGTGVALGIGGVGFGGGGRGRSGSVSTPTPNRGMSLPRVNLDEKEEYMYTIEDEKGVGIMDMEDGEGVVVVEEGGGGVGGIGMKERGGGDGEGDGEGDEDADGEFEVDGEEVVEGEGKGVEDEEDGDGYWDDGYEQEV</sequence>
<feature type="region of interest" description="Disordered" evidence="12">
    <location>
        <begin position="663"/>
        <end position="687"/>
    </location>
</feature>
<name>A0A286U5J4_9AGAM</name>
<dbReference type="GO" id="GO:0070897">
    <property type="term" value="P:transcription preinitiation complex assembly"/>
    <property type="evidence" value="ECO:0007669"/>
    <property type="project" value="InterPro"/>
</dbReference>
<dbReference type="Gene3D" id="1.10.472.10">
    <property type="entry name" value="Cyclin-like"/>
    <property type="match status" value="2"/>
</dbReference>
<dbReference type="SUPFAM" id="SSF47954">
    <property type="entry name" value="Cyclin-like"/>
    <property type="match status" value="2"/>
</dbReference>
<dbReference type="InterPro" id="IPR011665">
    <property type="entry name" value="BRF1_TBP-bd_dom"/>
</dbReference>
<evidence type="ECO:0000256" key="7">
    <source>
        <dbReference type="ARBA" id="ARBA00023159"/>
    </source>
</evidence>
<feature type="compositionally biased region" description="Acidic residues" evidence="12">
    <location>
        <begin position="811"/>
        <end position="834"/>
    </location>
</feature>
<keyword evidence="3" id="KW-0479">Metal-binding</keyword>
<evidence type="ECO:0000256" key="8">
    <source>
        <dbReference type="ARBA" id="ARBA00023163"/>
    </source>
</evidence>
<evidence type="ECO:0000256" key="2">
    <source>
        <dbReference type="ARBA" id="ARBA00010857"/>
    </source>
</evidence>
<evidence type="ECO:0000256" key="1">
    <source>
        <dbReference type="ARBA" id="ARBA00004123"/>
    </source>
</evidence>
<dbReference type="GO" id="GO:0097550">
    <property type="term" value="C:transcription preinitiation complex"/>
    <property type="evidence" value="ECO:0007669"/>
    <property type="project" value="TreeGrafter"/>
</dbReference>
<dbReference type="Gene3D" id="2.20.25.10">
    <property type="match status" value="1"/>
</dbReference>
<feature type="compositionally biased region" description="Basic and acidic residues" evidence="12">
    <location>
        <begin position="567"/>
        <end position="599"/>
    </location>
</feature>
<keyword evidence="5" id="KW-0862">Zinc</keyword>
<evidence type="ECO:0000256" key="5">
    <source>
        <dbReference type="ARBA" id="ARBA00022833"/>
    </source>
</evidence>
<protein>
    <recommendedName>
        <fullName evidence="10">B-related factor 1</fullName>
    </recommendedName>
</protein>
<feature type="region of interest" description="Disordered" evidence="12">
    <location>
        <begin position="795"/>
        <end position="858"/>
    </location>
</feature>
<dbReference type="GO" id="GO:0008270">
    <property type="term" value="F:zinc ion binding"/>
    <property type="evidence" value="ECO:0007669"/>
    <property type="project" value="UniProtKB-KW"/>
</dbReference>
<dbReference type="SMART" id="SM00385">
    <property type="entry name" value="CYCLIN"/>
    <property type="match status" value="2"/>
</dbReference>
<dbReference type="InterPro" id="IPR013137">
    <property type="entry name" value="Znf_TFIIB"/>
</dbReference>
<evidence type="ECO:0000256" key="3">
    <source>
        <dbReference type="ARBA" id="ARBA00022723"/>
    </source>
</evidence>
<feature type="compositionally biased region" description="Acidic residues" evidence="12">
    <location>
        <begin position="600"/>
        <end position="624"/>
    </location>
</feature>
<dbReference type="FunCoup" id="A0A286U5J4">
    <property type="interactions" value="142"/>
</dbReference>
<dbReference type="GO" id="GO:0000995">
    <property type="term" value="F:RNA polymerase III general transcription initiation factor activity"/>
    <property type="evidence" value="ECO:0007669"/>
    <property type="project" value="TreeGrafter"/>
</dbReference>
<dbReference type="Pfam" id="PF08271">
    <property type="entry name" value="Zn_Ribbon_TF"/>
    <property type="match status" value="1"/>
</dbReference>
<dbReference type="EMBL" id="NBII01000011">
    <property type="protein sequence ID" value="PAV14827.1"/>
    <property type="molecule type" value="Genomic_DNA"/>
</dbReference>
<keyword evidence="9" id="KW-0539">Nucleus</keyword>
<keyword evidence="6" id="KW-0805">Transcription regulation</keyword>
<dbReference type="Pfam" id="PF00382">
    <property type="entry name" value="TFIIB"/>
    <property type="match status" value="2"/>
</dbReference>
<dbReference type="InterPro" id="IPR013150">
    <property type="entry name" value="TFIIB_cyclin"/>
</dbReference>
<feature type="compositionally biased region" description="Basic residues" evidence="12">
    <location>
        <begin position="667"/>
        <end position="676"/>
    </location>
</feature>
<dbReference type="PANTHER" id="PTHR11618">
    <property type="entry name" value="TRANSCRIPTION INITIATION FACTOR IIB-RELATED"/>
    <property type="match status" value="1"/>
</dbReference>
<keyword evidence="8" id="KW-0804">Transcription</keyword>
<feature type="region of interest" description="Disordered" evidence="12">
    <location>
        <begin position="1"/>
        <end position="34"/>
    </location>
</feature>